<feature type="compositionally biased region" description="Gly residues" evidence="1">
    <location>
        <begin position="537"/>
        <end position="550"/>
    </location>
</feature>
<feature type="region of interest" description="Disordered" evidence="1">
    <location>
        <begin position="330"/>
        <end position="381"/>
    </location>
</feature>
<feature type="compositionally biased region" description="Gly residues" evidence="1">
    <location>
        <begin position="461"/>
        <end position="476"/>
    </location>
</feature>
<dbReference type="Gene3D" id="1.20.1260.20">
    <property type="entry name" value="PPE superfamily"/>
    <property type="match status" value="1"/>
</dbReference>
<dbReference type="Proteomes" id="UP001595696">
    <property type="component" value="Unassembled WGS sequence"/>
</dbReference>
<comment type="caution">
    <text evidence="2">The sequence shown here is derived from an EMBL/GenBank/DDBJ whole genome shotgun (WGS) entry which is preliminary data.</text>
</comment>
<dbReference type="RefSeq" id="WP_378610816.1">
    <property type="nucleotide sequence ID" value="NZ_JBHSAX010000003.1"/>
</dbReference>
<dbReference type="InterPro" id="IPR038332">
    <property type="entry name" value="PPE_sf"/>
</dbReference>
<feature type="compositionally biased region" description="Gly residues" evidence="1">
    <location>
        <begin position="506"/>
        <end position="517"/>
    </location>
</feature>
<dbReference type="InterPro" id="IPR036689">
    <property type="entry name" value="ESAT-6-like_sf"/>
</dbReference>
<feature type="compositionally biased region" description="Gly residues" evidence="1">
    <location>
        <begin position="567"/>
        <end position="585"/>
    </location>
</feature>
<evidence type="ECO:0008006" key="4">
    <source>
        <dbReference type="Google" id="ProtNLM"/>
    </source>
</evidence>
<feature type="region of interest" description="Disordered" evidence="1">
    <location>
        <begin position="758"/>
        <end position="799"/>
    </location>
</feature>
<dbReference type="SUPFAM" id="SSF140453">
    <property type="entry name" value="EsxAB dimer-like"/>
    <property type="match status" value="1"/>
</dbReference>
<dbReference type="EMBL" id="JBHSAX010000003">
    <property type="protein sequence ID" value="MFC3961058.1"/>
    <property type="molecule type" value="Genomic_DNA"/>
</dbReference>
<evidence type="ECO:0000256" key="1">
    <source>
        <dbReference type="SAM" id="MobiDB-lite"/>
    </source>
</evidence>
<gene>
    <name evidence="2" type="ORF">ACFO0B_03545</name>
</gene>
<reference evidence="3" key="1">
    <citation type="journal article" date="2019" name="Int. J. Syst. Evol. Microbiol.">
        <title>The Global Catalogue of Microorganisms (GCM) 10K type strain sequencing project: providing services to taxonomists for standard genome sequencing and annotation.</title>
        <authorList>
            <consortium name="The Broad Institute Genomics Platform"/>
            <consortium name="The Broad Institute Genome Sequencing Center for Infectious Disease"/>
            <person name="Wu L."/>
            <person name="Ma J."/>
        </authorList>
    </citation>
    <scope>NUCLEOTIDE SEQUENCE [LARGE SCALE GENOMIC DNA]</scope>
    <source>
        <strain evidence="3">CGMCC 4.7330</strain>
    </source>
</reference>
<accession>A0ABV8DM40</accession>
<feature type="compositionally biased region" description="Gly residues" evidence="1">
    <location>
        <begin position="359"/>
        <end position="368"/>
    </location>
</feature>
<feature type="region of interest" description="Disordered" evidence="1">
    <location>
        <begin position="393"/>
        <end position="591"/>
    </location>
</feature>
<feature type="compositionally biased region" description="Low complexity" evidence="1">
    <location>
        <begin position="518"/>
        <end position="536"/>
    </location>
</feature>
<name>A0ABV8DM40_9NOCA</name>
<feature type="compositionally biased region" description="Gly residues" evidence="1">
    <location>
        <begin position="766"/>
        <end position="789"/>
    </location>
</feature>
<organism evidence="2 3">
    <name type="scientific">Nocardia jiangsuensis</name>
    <dbReference type="NCBI Taxonomy" id="1691563"/>
    <lineage>
        <taxon>Bacteria</taxon>
        <taxon>Bacillati</taxon>
        <taxon>Actinomycetota</taxon>
        <taxon>Actinomycetes</taxon>
        <taxon>Mycobacteriales</taxon>
        <taxon>Nocardiaceae</taxon>
        <taxon>Nocardia</taxon>
    </lineage>
</organism>
<feature type="compositionally biased region" description="Low complexity" evidence="1">
    <location>
        <begin position="430"/>
        <end position="441"/>
    </location>
</feature>
<feature type="compositionally biased region" description="Gly residues" evidence="1">
    <location>
        <begin position="418"/>
        <end position="429"/>
    </location>
</feature>
<feature type="compositionally biased region" description="Gly residues" evidence="1">
    <location>
        <begin position="442"/>
        <end position="454"/>
    </location>
</feature>
<sequence length="880" mass="86662">MATEPGTWSGLQNQAKAGYLKFDTADALAAARASADLVDDLLGMAAAVTNLRLDNFGPIGTLTSGLQLAMAFTNKGVRLRTILNDHADIVKDIGETYIAAGKAYANADGESSSNFQALSELKMPTEASAYTPGAPAPGGPDGEFDKPNGFTWKDEAGRLHTTGADAEGFPTSLKDYQGEKDKGVTASVENKDSLSFQELYDLGQGLDPAPVLAAAGTWHSMSTDLLAKLNTFVNAINTGTQAWEGQGATAAAAAIKAYSDGVQPLITSMIAMSQNLDYSAQWLNLTRMSMPSSPDPGDCCPGRVTRRYRDEWQKHYGEGMKNTVSAMPVVNGPIAEPVPQNGQGGPQPPGPNDPVSGHYGNGQYGDGQYGDPYGQYGNGQYGNGQYGNGQYGNGEYGDGQYGNGEYGNGQYGDQYSGGQEGGGQGGGQGQLPPGYSAAAPGPNGGGSQGSGGSGATMPNGARGGGSGGGSGSGSPGGSLPPGYEAARKDAEAAGAGLGGPPTPVGSSGGGGSPGGGSAAKPSSSGNPFPRSSLPGESGSGSGSGSSGSGAGMPNVPSLGSATMPNGAKGGSSGGGTGGGAPGSGAGMPDTGGLADALAKATGADPAKLKSMLGNLPGLVNEDTLAKATGLSPEQVRSVLKNIPKVADAAELAKLTGLSPDQVRSVLDSLPNALDDKAVAAATGLDPKTAWSSGAGLPGQSGAAASPMQGFMQAGKDFLGQIGQALTQGLGSLGQLPGLDQLQEFARRFDPAALAAATGELPTDPAGGAGGGSGSGGGAGGPGPVGGPGGLPEHAYQQSRAAQLFPRASLPGAEQPLYPAAASANPGMGGMGAPMMGGGGAGAGGAQGNTSHKPAKYLQSRSHLDDAIGAVPDRVKPVIDS</sequence>
<keyword evidence="3" id="KW-1185">Reference proteome</keyword>
<evidence type="ECO:0000313" key="2">
    <source>
        <dbReference type="EMBL" id="MFC3961058.1"/>
    </source>
</evidence>
<evidence type="ECO:0000313" key="3">
    <source>
        <dbReference type="Proteomes" id="UP001595696"/>
    </source>
</evidence>
<feature type="compositionally biased region" description="Gly residues" evidence="1">
    <location>
        <begin position="393"/>
        <end position="410"/>
    </location>
</feature>
<protein>
    <recommendedName>
        <fullName evidence="4">PPE family protein</fullName>
    </recommendedName>
</protein>
<feature type="region of interest" description="Disordered" evidence="1">
    <location>
        <begin position="127"/>
        <end position="147"/>
    </location>
</feature>
<proteinExistence type="predicted"/>